<evidence type="ECO:0000313" key="2">
    <source>
        <dbReference type="Proteomes" id="UP000422108"/>
    </source>
</evidence>
<reference evidence="1 2" key="1">
    <citation type="submission" date="2019-11" db="EMBL/GenBank/DDBJ databases">
        <title>Comparative genomics of hydrocarbon-degrading Desulfosarcina strains.</title>
        <authorList>
            <person name="Watanabe M."/>
            <person name="Kojima H."/>
            <person name="Fukui M."/>
        </authorList>
    </citation>
    <scope>NUCLEOTIDE SEQUENCE [LARGE SCALE GENOMIC DNA]</scope>
    <source>
        <strain evidence="2">oXyS1</strain>
    </source>
</reference>
<accession>A0A5K8AJW1</accession>
<dbReference type="AlphaFoldDB" id="A0A5K8AJW1"/>
<name>A0A5K8AJW1_9BACT</name>
<gene>
    <name evidence="1" type="ORF">DSCOOX_61750</name>
</gene>
<dbReference type="Proteomes" id="UP000422108">
    <property type="component" value="Chromosome"/>
</dbReference>
<dbReference type="EMBL" id="AP021879">
    <property type="protein sequence ID" value="BBO92995.1"/>
    <property type="molecule type" value="Genomic_DNA"/>
</dbReference>
<evidence type="ECO:0000313" key="1">
    <source>
        <dbReference type="EMBL" id="BBO92995.1"/>
    </source>
</evidence>
<protein>
    <submittedName>
        <fullName evidence="1">Uncharacterized protein</fullName>
    </submittedName>
</protein>
<sequence length="63" mass="7026">MIKVLEDAYGLESTDQTDLAATEAAADEHTCRYRFTPSLYVDLCLLVCPTSPYWQDLGVPCPQ</sequence>
<keyword evidence="2" id="KW-1185">Reference proteome</keyword>
<organism evidence="1 2">
    <name type="scientific">Desulfosarcina ovata subsp. ovata</name>
    <dbReference type="NCBI Taxonomy" id="2752305"/>
    <lineage>
        <taxon>Bacteria</taxon>
        <taxon>Pseudomonadati</taxon>
        <taxon>Thermodesulfobacteriota</taxon>
        <taxon>Desulfobacteria</taxon>
        <taxon>Desulfobacterales</taxon>
        <taxon>Desulfosarcinaceae</taxon>
        <taxon>Desulfosarcina</taxon>
    </lineage>
</organism>
<proteinExistence type="predicted"/>